<feature type="domain" description="ABC transporter" evidence="12">
    <location>
        <begin position="881"/>
        <end position="1121"/>
    </location>
</feature>
<dbReference type="CDD" id="cd03233">
    <property type="entry name" value="ABCG_PDR_domain1"/>
    <property type="match status" value="1"/>
</dbReference>
<dbReference type="InterPro" id="IPR003593">
    <property type="entry name" value="AAA+_ATPase"/>
</dbReference>
<feature type="transmembrane region" description="Helical" evidence="11">
    <location>
        <begin position="1244"/>
        <end position="1270"/>
    </location>
</feature>
<feature type="transmembrane region" description="Helical" evidence="11">
    <location>
        <begin position="685"/>
        <end position="707"/>
    </location>
</feature>
<dbReference type="KEGG" id="zma:103641492"/>
<dbReference type="AlphaFoldDB" id="K7TN88"/>
<dbReference type="InterPro" id="IPR003439">
    <property type="entry name" value="ABC_transporter-like_ATP-bd"/>
</dbReference>
<feature type="transmembrane region" description="Helical" evidence="11">
    <location>
        <begin position="771"/>
        <end position="794"/>
    </location>
</feature>
<evidence type="ECO:0000313" key="15">
    <source>
        <dbReference type="Proteomes" id="UP000007305"/>
    </source>
</evidence>
<dbReference type="InterPro" id="IPR043926">
    <property type="entry name" value="ABCG_dom"/>
</dbReference>
<keyword evidence="5" id="KW-0677">Repeat</keyword>
<name>K7TN88_MAIZE</name>
<keyword evidence="15" id="KW-1185">Reference proteome</keyword>
<feature type="transmembrane region" description="Helical" evidence="11">
    <location>
        <begin position="1214"/>
        <end position="1232"/>
    </location>
</feature>
<evidence type="ECO:0000256" key="5">
    <source>
        <dbReference type="ARBA" id="ARBA00022737"/>
    </source>
</evidence>
<keyword evidence="7" id="KW-0067">ATP-binding</keyword>
<feature type="transmembrane region" description="Helical" evidence="11">
    <location>
        <begin position="1327"/>
        <end position="1350"/>
    </location>
</feature>
<dbReference type="InterPro" id="IPR013525">
    <property type="entry name" value="ABC2_TM"/>
</dbReference>
<comment type="similarity">
    <text evidence="2">Belongs to the ABC transporter superfamily. ABCG family. PDR (TC 3.A.1.205) subfamily.</text>
</comment>
<dbReference type="InterPro" id="IPR027417">
    <property type="entry name" value="P-loop_NTPase"/>
</dbReference>
<dbReference type="SMART" id="SM00382">
    <property type="entry name" value="AAA"/>
    <property type="match status" value="2"/>
</dbReference>
<evidence type="ECO:0000259" key="12">
    <source>
        <dbReference type="PROSITE" id="PS50893"/>
    </source>
</evidence>
<dbReference type="OrthoDB" id="66620at2759"/>
<feature type="transmembrane region" description="Helical" evidence="11">
    <location>
        <begin position="1290"/>
        <end position="1315"/>
    </location>
</feature>
<dbReference type="ExpressionAtlas" id="K7TN88">
    <property type="expression patterns" value="baseline and differential"/>
</dbReference>
<dbReference type="CDD" id="cd03232">
    <property type="entry name" value="ABCG_PDR_domain2"/>
    <property type="match status" value="1"/>
</dbReference>
<protein>
    <submittedName>
        <fullName evidence="13">ABC transporter G family member 34</fullName>
    </submittedName>
</protein>
<feature type="compositionally biased region" description="Basic and acidic residues" evidence="10">
    <location>
        <begin position="47"/>
        <end position="57"/>
    </location>
</feature>
<keyword evidence="3" id="KW-0813">Transport</keyword>
<dbReference type="PROSITE" id="PS50893">
    <property type="entry name" value="ABC_TRANSPORTER_2"/>
    <property type="match status" value="2"/>
</dbReference>
<dbReference type="EMBL" id="CM000786">
    <property type="protein sequence ID" value="AQK42729.1"/>
    <property type="molecule type" value="Genomic_DNA"/>
</dbReference>
<dbReference type="GO" id="GO:0140359">
    <property type="term" value="F:ABC-type transporter activity"/>
    <property type="evidence" value="ECO:0007669"/>
    <property type="project" value="InterPro"/>
</dbReference>
<dbReference type="InterPro" id="IPR034001">
    <property type="entry name" value="ABCG_PDR_1"/>
</dbReference>
<dbReference type="SUPFAM" id="SSF52540">
    <property type="entry name" value="P-loop containing nucleoside triphosphate hydrolases"/>
    <property type="match status" value="2"/>
</dbReference>
<dbReference type="FunFam" id="3.40.50.300:FF:000179">
    <property type="entry name" value="ABC transporter G family member 34"/>
    <property type="match status" value="1"/>
</dbReference>
<keyword evidence="8 11" id="KW-1133">Transmembrane helix</keyword>
<dbReference type="Gene3D" id="3.40.50.300">
    <property type="entry name" value="P-loop containing nucleotide triphosphate hydrolases"/>
    <property type="match status" value="2"/>
</dbReference>
<dbReference type="GeneID" id="103641492"/>
<evidence type="ECO:0000256" key="1">
    <source>
        <dbReference type="ARBA" id="ARBA00004141"/>
    </source>
</evidence>
<dbReference type="PANTHER" id="PTHR48040">
    <property type="entry name" value="PLEIOTROPIC DRUG RESISTANCE PROTEIN 1-LIKE ISOFORM X1"/>
    <property type="match status" value="1"/>
</dbReference>
<dbReference type="Pfam" id="PF14510">
    <property type="entry name" value="ABC_trans_N"/>
    <property type="match status" value="1"/>
</dbReference>
<feature type="transmembrane region" description="Helical" evidence="11">
    <location>
        <begin position="1438"/>
        <end position="1461"/>
    </location>
</feature>
<dbReference type="Pfam" id="PF19055">
    <property type="entry name" value="ABC2_membrane_7"/>
    <property type="match status" value="1"/>
</dbReference>
<evidence type="ECO:0007829" key="16">
    <source>
        <dbReference type="PeptideAtlas" id="K7TN88"/>
    </source>
</evidence>
<dbReference type="Pfam" id="PF01061">
    <property type="entry name" value="ABC2_membrane"/>
    <property type="match status" value="2"/>
</dbReference>
<evidence type="ECO:0000256" key="7">
    <source>
        <dbReference type="ARBA" id="ARBA00022840"/>
    </source>
</evidence>
<gene>
    <name evidence="14" type="primary">LOC103641492</name>
    <name evidence="13" type="ORF">ZEAMMB73_Zm00001d025012</name>
</gene>
<keyword evidence="16" id="KW-1267">Proteomics identification</keyword>
<evidence type="ECO:0000313" key="14">
    <source>
        <dbReference type="EnsemblPlants" id="Zm00001eb419500_P002"/>
    </source>
</evidence>
<dbReference type="InterPro" id="IPR029481">
    <property type="entry name" value="ABC_trans_N"/>
</dbReference>
<dbReference type="Pfam" id="PF00005">
    <property type="entry name" value="ABC_tran"/>
    <property type="match status" value="2"/>
</dbReference>
<reference evidence="14" key="4">
    <citation type="submission" date="2021-05" db="UniProtKB">
        <authorList>
            <consortium name="EnsemblPlants"/>
        </authorList>
    </citation>
    <scope>IDENTIFICATION</scope>
    <source>
        <strain evidence="14">cv. B73</strain>
    </source>
</reference>
<organism evidence="13">
    <name type="scientific">Zea mays</name>
    <name type="common">Maize</name>
    <dbReference type="NCBI Taxonomy" id="4577"/>
    <lineage>
        <taxon>Eukaryota</taxon>
        <taxon>Viridiplantae</taxon>
        <taxon>Streptophyta</taxon>
        <taxon>Embryophyta</taxon>
        <taxon>Tracheophyta</taxon>
        <taxon>Spermatophyta</taxon>
        <taxon>Magnoliopsida</taxon>
        <taxon>Liliopsida</taxon>
        <taxon>Poales</taxon>
        <taxon>Poaceae</taxon>
        <taxon>PACMAD clade</taxon>
        <taxon>Panicoideae</taxon>
        <taxon>Andropogonodae</taxon>
        <taxon>Andropogoneae</taxon>
        <taxon>Tripsacinae</taxon>
        <taxon>Zea</taxon>
    </lineage>
</organism>
<evidence type="ECO:0000256" key="3">
    <source>
        <dbReference type="ARBA" id="ARBA00022448"/>
    </source>
</evidence>
<keyword evidence="4 11" id="KW-0812">Transmembrane</keyword>
<sequence length="1469" mass="165470">MMPESHPHPHAGAVLASTSSRRSLSLGSSISQSFRQMDTEDPFARSQSEHEHRDDEENLRWAALEKLPTYDRMRQGILRRALDQQQESGGGGVEIVDIHKLAAGDGGRALLERLFQDDSERFLRRLRDRIDMVGIELPTVEVRYEQLTVEADVITAGRALPTLWNAATNFLQGLIGRFGSSNKRNITILKNVNGILKPSRMTLLLGPPSSGKSTLMRALAGKLDKNLKVSGSITYCGHPISEFYPERTSAYVGQYDLHNAEMTVRETLDFSRRCLGIGARYEMITELARRERDAGIKPDPEIDAFMKATAVQGQETNIITDLTLKVLGLDICADVIIGDEMIRGISGGQKKRVTTGEMLTGPATALFMDEISTGLDSSSTFQIVKFMRHLVHVMNETVMISLLQPPPETYNLFDDIILLSEGYIVYHGPRENILEFFESVGFRCPDRKGVADFLQEVTSKKDQQQYWYLDQEQYHYVSVPDFAERFKSFHACQQMQKELQIPFEKSKTHPAALTTKKYGLSSWESLKAVMSREQLLMKRNSFIYIFKVTVLIILAFVSMTVFLRTKMPHGQIADGTKFFGALTFGLITIMFNGFAELQLTIKKLPVFYKHRDFLFFPAWTFGVANILLKVPISLVESVVWVVLTYYVMGFAPAAGRFFRQFIAFFATHQMAMALFRFLGAVLKTMVVANTFGMFVLLIIFIFGGFVIRRNDIKPWWIWGYWASPMMYSQNAISINEFLASRWAIPNNDTTIDAPTVGKAILKSKGLFTEEWGFWLSIGALIGFIILFNSLYLWALTYLSPSSGSNALVSEGEDDVNEIALKERSRDARSEDEISQVVYGDLGANTCTNGATNTLVQSRVTLPFQPLSLCFNHVNYYVDMPAEMKEQGFTESRLQLLSDISGAFRPGVLTALVGVSGAGKTTLMDVLAGRKTSGAIEGDITLSGYPKKQETFARISGYCEQTDIHSPNVTVFESITYSAWLRLSSDIDDGTKKMFVEEVMALVELDVLCDALVGLPGVSGLSTEQRKRLTIAVELVANPSIIFMDEPTSGLDARAAAIVMRTVRNTVNTGRTVVCTIHQPSIDIFESFDELLLLKRGGQVIYAGELGRHSHKLVEYFEAIPGVQKITEGYNPATWALEVSSPLSEARLNMNFAEIYANSVLYRKNQELIKELSVPSPDYQDLSFPTKYSQNFYNQCAANFWKQYRSYWKNPPYNAMRYLMTFLFGLVFGTVFWQKGKNIDSQQDLYNLLGATYAATFFLGASNSITVQPVVSIERAVFYREKAAGMYSPLSYAFAQTCVEVIYTILQGILYTVIIYATIGYDWKADKFLYFLFFMTACFNYFGLFGMMLVACTPSALLANILITFALPLWNLFAGFLIVRPAIPIWWRWYYWANPVSWTIYGVVASQFGENQGELSVPGGKPVVVKQFLKDNLGIQHDLLGYVVLVHFAYIIAFFFVFGYSIKFFNFQKR</sequence>
<dbReference type="eggNOG" id="KOG0065">
    <property type="taxonomic scope" value="Eukaryota"/>
</dbReference>
<dbReference type="GO" id="GO:0016887">
    <property type="term" value="F:ATP hydrolysis activity"/>
    <property type="evidence" value="ECO:0007669"/>
    <property type="project" value="InterPro"/>
</dbReference>
<evidence type="ECO:0000256" key="4">
    <source>
        <dbReference type="ARBA" id="ARBA00022692"/>
    </source>
</evidence>
<dbReference type="STRING" id="4577.K7TN88"/>
<dbReference type="EnsemblPlants" id="Zm00001eb419500_T002">
    <property type="protein sequence ID" value="Zm00001eb419500_P002"/>
    <property type="gene ID" value="Zm00001eb419500"/>
</dbReference>
<feature type="region of interest" description="Disordered" evidence="10">
    <location>
        <begin position="1"/>
        <end position="57"/>
    </location>
</feature>
<dbReference type="PaxDb" id="4577-GRMZM2G319138_P01"/>
<accession>K7TN88</accession>
<dbReference type="EMBL" id="CM000786">
    <property type="protein sequence ID" value="AQK42713.1"/>
    <property type="molecule type" value="Genomic_DNA"/>
</dbReference>
<evidence type="ECO:0000313" key="13">
    <source>
        <dbReference type="EMBL" id="AQK42720.1"/>
    </source>
</evidence>
<dbReference type="RefSeq" id="XP_008663061.1">
    <property type="nucleotide sequence ID" value="XM_008664839.4"/>
</dbReference>
<feature type="transmembrane region" description="Helical" evidence="11">
    <location>
        <begin position="638"/>
        <end position="654"/>
    </location>
</feature>
<feature type="compositionally biased region" description="Low complexity" evidence="10">
    <location>
        <begin position="15"/>
        <end position="35"/>
    </location>
</feature>
<dbReference type="Gramene" id="Zm00001eb419500_T002">
    <property type="protein sequence ID" value="Zm00001eb419500_P002"/>
    <property type="gene ID" value="Zm00001eb419500"/>
</dbReference>
<evidence type="ECO:0000256" key="6">
    <source>
        <dbReference type="ARBA" id="ARBA00022741"/>
    </source>
</evidence>
<feature type="transmembrane region" description="Helical" evidence="11">
    <location>
        <begin position="613"/>
        <end position="632"/>
    </location>
</feature>
<dbReference type="GO" id="GO:0005886">
    <property type="term" value="C:plasma membrane"/>
    <property type="evidence" value="ECO:0007669"/>
    <property type="project" value="UniProtKB-ARBA"/>
</dbReference>
<reference evidence="13" key="2">
    <citation type="submission" date="2015-12" db="EMBL/GenBank/DDBJ databases">
        <title>Update maize B73 reference genome by single molecule sequencing technologies.</title>
        <authorList>
            <consortium name="Maize Genome Sequencing Project"/>
            <person name="Ware D."/>
        </authorList>
    </citation>
    <scope>NUCLEOTIDE SEQUENCE</scope>
    <source>
        <tissue evidence="13">Seedling</tissue>
    </source>
</reference>
<keyword evidence="6" id="KW-0547">Nucleotide-binding</keyword>
<dbReference type="SMR" id="K7TN88"/>
<dbReference type="GO" id="GO:0005524">
    <property type="term" value="F:ATP binding"/>
    <property type="evidence" value="ECO:0007669"/>
    <property type="project" value="UniProtKB-KW"/>
</dbReference>
<comment type="subcellular location">
    <subcellularLocation>
        <location evidence="1">Membrane</location>
        <topology evidence="1">Multi-pass membrane protein</topology>
    </subcellularLocation>
</comment>
<feature type="domain" description="ABC transporter" evidence="12">
    <location>
        <begin position="169"/>
        <end position="446"/>
    </location>
</feature>
<evidence type="ECO:0000256" key="10">
    <source>
        <dbReference type="SAM" id="MobiDB-lite"/>
    </source>
</evidence>
<dbReference type="Proteomes" id="UP000007305">
    <property type="component" value="Chromosome 10"/>
</dbReference>
<dbReference type="PANTHER" id="PTHR48040:SF55">
    <property type="entry name" value="OS02G0318500 PROTEIN"/>
    <property type="match status" value="1"/>
</dbReference>
<feature type="transmembrane region" description="Helical" evidence="11">
    <location>
        <begin position="542"/>
        <end position="563"/>
    </location>
</feature>
<keyword evidence="9 11" id="KW-0472">Membrane</keyword>
<evidence type="ECO:0000256" key="8">
    <source>
        <dbReference type="ARBA" id="ARBA00022989"/>
    </source>
</evidence>
<feature type="transmembrane region" description="Helical" evidence="11">
    <location>
        <begin position="578"/>
        <end position="601"/>
    </location>
</feature>
<feature type="transmembrane region" description="Helical" evidence="11">
    <location>
        <begin position="1390"/>
        <end position="1408"/>
    </location>
</feature>
<evidence type="ECO:0000256" key="11">
    <source>
        <dbReference type="SAM" id="Phobius"/>
    </source>
</evidence>
<dbReference type="Pfam" id="PF08370">
    <property type="entry name" value="PDR_assoc"/>
    <property type="match status" value="1"/>
</dbReference>
<reference evidence="15" key="1">
    <citation type="journal article" date="2009" name="Science">
        <title>The B73 maize genome: complexity, diversity, and dynamics.</title>
        <authorList>
            <person name="Schnable P.S."/>
            <person name="Ware D."/>
            <person name="Fulton R.S."/>
            <person name="Stein J.C."/>
            <person name="Wei F."/>
            <person name="Pasternak S."/>
            <person name="Liang C."/>
            <person name="Zhang J."/>
            <person name="Fulton L."/>
            <person name="Graves T.A."/>
            <person name="Minx P."/>
            <person name="Reily A.D."/>
            <person name="Courtney L."/>
            <person name="Kruchowski S.S."/>
            <person name="Tomlinson C."/>
            <person name="Strong C."/>
            <person name="Delehaunty K."/>
            <person name="Fronick C."/>
            <person name="Courtney B."/>
            <person name="Rock S.M."/>
            <person name="Belter E."/>
            <person name="Du F."/>
            <person name="Kim K."/>
            <person name="Abbott R.M."/>
            <person name="Cotton M."/>
            <person name="Levy A."/>
            <person name="Marchetto P."/>
            <person name="Ochoa K."/>
            <person name="Jackson S.M."/>
            <person name="Gillam B."/>
            <person name="Chen W."/>
            <person name="Yan L."/>
            <person name="Higginbotham J."/>
            <person name="Cardenas M."/>
            <person name="Waligorski J."/>
            <person name="Applebaum E."/>
            <person name="Phelps L."/>
            <person name="Falcone J."/>
            <person name="Kanchi K."/>
            <person name="Thane T."/>
            <person name="Scimone A."/>
            <person name="Thane N."/>
            <person name="Henke J."/>
            <person name="Wang T."/>
            <person name="Ruppert J."/>
            <person name="Shah N."/>
            <person name="Rotter K."/>
            <person name="Hodges J."/>
            <person name="Ingenthron E."/>
            <person name="Cordes M."/>
            <person name="Kohlberg S."/>
            <person name="Sgro J."/>
            <person name="Delgado B."/>
            <person name="Mead K."/>
            <person name="Chinwalla A."/>
            <person name="Leonard S."/>
            <person name="Crouse K."/>
            <person name="Collura K."/>
            <person name="Kudrna D."/>
            <person name="Currie J."/>
            <person name="He R."/>
            <person name="Angelova A."/>
            <person name="Rajasekar S."/>
            <person name="Mueller T."/>
            <person name="Lomeli R."/>
            <person name="Scara G."/>
            <person name="Ko A."/>
            <person name="Delaney K."/>
            <person name="Wissotski M."/>
            <person name="Lopez G."/>
            <person name="Campos D."/>
            <person name="Braidotti M."/>
            <person name="Ashley E."/>
            <person name="Golser W."/>
            <person name="Kim H."/>
            <person name="Lee S."/>
            <person name="Lin J."/>
            <person name="Dujmic Z."/>
            <person name="Kim W."/>
            <person name="Talag J."/>
            <person name="Zuccolo A."/>
            <person name="Fan C."/>
            <person name="Sebastian A."/>
            <person name="Kramer M."/>
            <person name="Spiegel L."/>
            <person name="Nascimento L."/>
            <person name="Zutavern T."/>
            <person name="Miller B."/>
            <person name="Ambroise C."/>
            <person name="Muller S."/>
            <person name="Spooner W."/>
            <person name="Narechania A."/>
            <person name="Ren L."/>
            <person name="Wei S."/>
            <person name="Kumari S."/>
            <person name="Faga B."/>
            <person name="Levy M.J."/>
            <person name="McMahan L."/>
            <person name="Van Buren P."/>
            <person name="Vaughn M.W."/>
            <person name="Ying K."/>
            <person name="Yeh C.-T."/>
            <person name="Emrich S.J."/>
            <person name="Jia Y."/>
            <person name="Kalyanaraman A."/>
            <person name="Hsia A.-P."/>
            <person name="Barbazuk W.B."/>
            <person name="Baucom R.S."/>
            <person name="Brutnell T.P."/>
            <person name="Carpita N.C."/>
            <person name="Chaparro C."/>
            <person name="Chia J.-M."/>
            <person name="Deragon J.-M."/>
            <person name="Estill J.C."/>
            <person name="Fu Y."/>
            <person name="Jeddeloh J.A."/>
            <person name="Han Y."/>
            <person name="Lee H."/>
            <person name="Li P."/>
            <person name="Lisch D.R."/>
            <person name="Liu S."/>
            <person name="Liu Z."/>
            <person name="Nagel D.H."/>
            <person name="McCann M.C."/>
            <person name="SanMiguel P."/>
            <person name="Myers A.M."/>
            <person name="Nettleton D."/>
            <person name="Nguyen J."/>
            <person name="Penning B.W."/>
            <person name="Ponnala L."/>
            <person name="Schneider K.L."/>
            <person name="Schwartz D.C."/>
            <person name="Sharma A."/>
            <person name="Soderlund C."/>
            <person name="Springer N.M."/>
            <person name="Sun Q."/>
            <person name="Wang H."/>
            <person name="Waterman M."/>
            <person name="Westerman R."/>
            <person name="Wolfgruber T.K."/>
            <person name="Yang L."/>
            <person name="Yu Y."/>
            <person name="Zhang L."/>
            <person name="Zhou S."/>
            <person name="Zhu Q."/>
            <person name="Bennetzen J.L."/>
            <person name="Dawe R.K."/>
            <person name="Jiang J."/>
            <person name="Jiang N."/>
            <person name="Presting G.G."/>
            <person name="Wessler S.R."/>
            <person name="Aluru S."/>
            <person name="Martienssen R.A."/>
            <person name="Clifton S.W."/>
            <person name="McCombie W.R."/>
            <person name="Wing R.A."/>
            <person name="Wilson R.K."/>
        </authorList>
    </citation>
    <scope>NUCLEOTIDE SEQUENCE [LARGE SCALE GENOMIC DNA]</scope>
    <source>
        <strain evidence="15">cv. B73</strain>
    </source>
</reference>
<feature type="transmembrane region" description="Helical" evidence="11">
    <location>
        <begin position="1356"/>
        <end position="1378"/>
    </location>
</feature>
<dbReference type="InterPro" id="IPR034003">
    <property type="entry name" value="ABCG_PDR_2"/>
</dbReference>
<reference evidence="14" key="3">
    <citation type="submission" date="2019-07" db="EMBL/GenBank/DDBJ databases">
        <authorList>
            <person name="Seetharam A."/>
            <person name="Woodhouse M."/>
            <person name="Cannon E."/>
        </authorList>
    </citation>
    <scope>NUCLEOTIDE SEQUENCE [LARGE SCALE GENOMIC DNA]</scope>
    <source>
        <strain evidence="14">cv. B73</strain>
    </source>
</reference>
<dbReference type="FunFam" id="3.40.50.300:FF:000157">
    <property type="entry name" value="ABC transporter G family member 34"/>
    <property type="match status" value="1"/>
</dbReference>
<dbReference type="EMBL" id="CM000786">
    <property type="protein sequence ID" value="AQK42720.1"/>
    <property type="molecule type" value="Genomic_DNA"/>
</dbReference>
<evidence type="ECO:0000256" key="9">
    <source>
        <dbReference type="ARBA" id="ARBA00023136"/>
    </source>
</evidence>
<dbReference type="InterPro" id="IPR013581">
    <property type="entry name" value="PDR_assoc"/>
</dbReference>
<dbReference type="HOGENOM" id="CLU_000604_35_6_1"/>
<evidence type="ECO:0000256" key="2">
    <source>
        <dbReference type="ARBA" id="ARBA00006012"/>
    </source>
</evidence>
<proteinExistence type="evidence at protein level"/>